<name>A0A392P238_9FABA</name>
<reference evidence="1 2" key="1">
    <citation type="journal article" date="2018" name="Front. Plant Sci.">
        <title>Red Clover (Trifolium pratense) and Zigzag Clover (T. medium) - A Picture of Genomic Similarities and Differences.</title>
        <authorList>
            <person name="Dluhosova J."/>
            <person name="Istvanek J."/>
            <person name="Nedelnik J."/>
            <person name="Repkova J."/>
        </authorList>
    </citation>
    <scope>NUCLEOTIDE SEQUENCE [LARGE SCALE GENOMIC DNA]</scope>
    <source>
        <strain evidence="2">cv. 10/8</strain>
        <tissue evidence="1">Leaf</tissue>
    </source>
</reference>
<evidence type="ECO:0000313" key="2">
    <source>
        <dbReference type="Proteomes" id="UP000265520"/>
    </source>
</evidence>
<comment type="caution">
    <text evidence="1">The sequence shown here is derived from an EMBL/GenBank/DDBJ whole genome shotgun (WGS) entry which is preliminary data.</text>
</comment>
<dbReference type="Proteomes" id="UP000265520">
    <property type="component" value="Unassembled WGS sequence"/>
</dbReference>
<proteinExistence type="predicted"/>
<dbReference type="AlphaFoldDB" id="A0A392P238"/>
<protein>
    <submittedName>
        <fullName evidence="1">Uncharacterized protein</fullName>
    </submittedName>
</protein>
<keyword evidence="2" id="KW-1185">Reference proteome</keyword>
<sequence length="97" mass="10924">MKEGIDISTSSNQVNVSLDSSISGEVSEWRKWVILHDQPVSIAENVWDFGKEVELNCNFEQGEMIGELTEIEKRDRLKANIDSGKLKDVGMVTNCDH</sequence>
<accession>A0A392P238</accession>
<organism evidence="1 2">
    <name type="scientific">Trifolium medium</name>
    <dbReference type="NCBI Taxonomy" id="97028"/>
    <lineage>
        <taxon>Eukaryota</taxon>
        <taxon>Viridiplantae</taxon>
        <taxon>Streptophyta</taxon>
        <taxon>Embryophyta</taxon>
        <taxon>Tracheophyta</taxon>
        <taxon>Spermatophyta</taxon>
        <taxon>Magnoliopsida</taxon>
        <taxon>eudicotyledons</taxon>
        <taxon>Gunneridae</taxon>
        <taxon>Pentapetalae</taxon>
        <taxon>rosids</taxon>
        <taxon>fabids</taxon>
        <taxon>Fabales</taxon>
        <taxon>Fabaceae</taxon>
        <taxon>Papilionoideae</taxon>
        <taxon>50 kb inversion clade</taxon>
        <taxon>NPAAA clade</taxon>
        <taxon>Hologalegina</taxon>
        <taxon>IRL clade</taxon>
        <taxon>Trifolieae</taxon>
        <taxon>Trifolium</taxon>
    </lineage>
</organism>
<gene>
    <name evidence="1" type="ORF">A2U01_0025923</name>
</gene>
<evidence type="ECO:0000313" key="1">
    <source>
        <dbReference type="EMBL" id="MCI04875.1"/>
    </source>
</evidence>
<dbReference type="EMBL" id="LXQA010056815">
    <property type="protein sequence ID" value="MCI04875.1"/>
    <property type="molecule type" value="Genomic_DNA"/>
</dbReference>